<dbReference type="EMBL" id="CP157484">
    <property type="protein sequence ID" value="XBO38014.1"/>
    <property type="molecule type" value="Genomic_DNA"/>
</dbReference>
<evidence type="ECO:0000313" key="3">
    <source>
        <dbReference type="EMBL" id="XBO38014.1"/>
    </source>
</evidence>
<dbReference type="Pfam" id="PF14827">
    <property type="entry name" value="dCache_3"/>
    <property type="match status" value="1"/>
</dbReference>
<keyword evidence="1" id="KW-0812">Transmembrane</keyword>
<sequence>MNFATRLSLVTAGVLSLAICAVVATALRGGLENARARRQAELAAVGLLMRDALDRSSAFALAQAESLARQPEVRRALAQRDRPGLAERLGETFAYLRGEAGVELMQFQDADMRILVRLQDVERFGDAASGRPMVIAANRSGRSQRGVEIGPTGVLALRGIAPILLEGKLVGSAEVGLDMRPLLQAIKAATDAEAAVVLSAAMTQTGRGAAGDVVVQGSTDDRLFGALVANPEFRLARERIQFESVIGADRYAVVNEPLLDFSGRMIGGVVAARNVNVAARAFNREALILGFIGAVGLILAFSVVTVSVRAFLLRPIEAMALYAERLAGGERPAAPPSIGGAREVARAARAFGALAEAAGAPPAAKP</sequence>
<feature type="domain" description="Double Cache" evidence="2">
    <location>
        <begin position="37"/>
        <end position="275"/>
    </location>
</feature>
<dbReference type="InterPro" id="IPR029151">
    <property type="entry name" value="Sensor-like_sf"/>
</dbReference>
<dbReference type="Gene3D" id="6.10.340.10">
    <property type="match status" value="1"/>
</dbReference>
<dbReference type="InterPro" id="IPR029150">
    <property type="entry name" value="dCache_3"/>
</dbReference>
<proteinExistence type="predicted"/>
<gene>
    <name evidence="3" type="ORF">ABEG18_20185</name>
</gene>
<protein>
    <submittedName>
        <fullName evidence="3">Cache domain-containing protein</fullName>
    </submittedName>
</protein>
<organism evidence="3">
    <name type="scientific">Alsobacter sp. KACC 23698</name>
    <dbReference type="NCBI Taxonomy" id="3149229"/>
    <lineage>
        <taxon>Bacteria</taxon>
        <taxon>Pseudomonadati</taxon>
        <taxon>Pseudomonadota</taxon>
        <taxon>Alphaproteobacteria</taxon>
        <taxon>Hyphomicrobiales</taxon>
        <taxon>Alsobacteraceae</taxon>
        <taxon>Alsobacter</taxon>
    </lineage>
</organism>
<dbReference type="RefSeq" id="WP_406854842.1">
    <property type="nucleotide sequence ID" value="NZ_CP157484.1"/>
</dbReference>
<accession>A0AAU7JCY2</accession>
<dbReference type="AlphaFoldDB" id="A0AAU7JCY2"/>
<keyword evidence="1" id="KW-1133">Transmembrane helix</keyword>
<evidence type="ECO:0000256" key="1">
    <source>
        <dbReference type="SAM" id="Phobius"/>
    </source>
</evidence>
<keyword evidence="1" id="KW-0472">Membrane</keyword>
<feature type="transmembrane region" description="Helical" evidence="1">
    <location>
        <begin position="286"/>
        <end position="312"/>
    </location>
</feature>
<dbReference type="SUPFAM" id="SSF103190">
    <property type="entry name" value="Sensory domain-like"/>
    <property type="match status" value="1"/>
</dbReference>
<dbReference type="Gene3D" id="3.30.450.20">
    <property type="entry name" value="PAS domain"/>
    <property type="match status" value="1"/>
</dbReference>
<evidence type="ECO:0000259" key="2">
    <source>
        <dbReference type="Pfam" id="PF14827"/>
    </source>
</evidence>
<name>A0AAU7JCY2_9HYPH</name>
<reference evidence="3" key="1">
    <citation type="submission" date="2024-05" db="EMBL/GenBank/DDBJ databases">
        <authorList>
            <person name="Kim S."/>
            <person name="Heo J."/>
            <person name="Choi H."/>
            <person name="Choi Y."/>
            <person name="Kwon S.-W."/>
            <person name="Kim Y."/>
        </authorList>
    </citation>
    <scope>NUCLEOTIDE SEQUENCE</scope>
    <source>
        <strain evidence="3">KACC 23698</strain>
    </source>
</reference>